<dbReference type="AlphaFoldDB" id="A0A2U9T2C8"/>
<dbReference type="KEGG" id="lmb:C9I47_1079"/>
<dbReference type="InterPro" id="IPR008884">
    <property type="entry name" value="TylF_MeTrfase"/>
</dbReference>
<dbReference type="Pfam" id="PF13578">
    <property type="entry name" value="Methyltransf_24"/>
    <property type="match status" value="1"/>
</dbReference>
<dbReference type="InterPro" id="IPR029063">
    <property type="entry name" value="SAM-dependent_MTases_sf"/>
</dbReference>
<name>A0A2U9T2C8_9GAMM</name>
<sequence length="366" mass="40214">MDSPTPASTPAPSSLDRARREWLAGLIRSHRLAPSARSALELAQGLWRCGEYREAWPRFVEARDRAPELAATHLALLRAASMLALREDEAVALETALRAHPQDPQIALRAALAEVPGALERARTRLSPLRDDPVCADYALALDIVAGDRSQETIEAVLADPRLDPGRRARWQALRWACRHADGPGRHFGLPSRVLERGIEAATGAGLAIECGVYFGRSLDHIAARLDQPVHGFDSFQGLPEDWKAGEGAGSYSTAGRLPRVADNVTLHPGWFEQTLPPFLDAHPGPVRLLHVDCDIYSSTRTVLEAVAPRLRAGSVIVFDDMLGYPGYEAHELRAFEERVERDGLRWELLAACLLGREVAVRILAR</sequence>
<dbReference type="SUPFAM" id="SSF53335">
    <property type="entry name" value="S-adenosyl-L-methionine-dependent methyltransferases"/>
    <property type="match status" value="1"/>
</dbReference>
<dbReference type="PANTHER" id="PTHR40036">
    <property type="entry name" value="MACROCIN O-METHYLTRANSFERASE"/>
    <property type="match status" value="1"/>
</dbReference>
<dbReference type="Gene3D" id="3.40.50.150">
    <property type="entry name" value="Vaccinia Virus protein VP39"/>
    <property type="match status" value="1"/>
</dbReference>
<dbReference type="PANTHER" id="PTHR40036:SF1">
    <property type="entry name" value="MACROCIN O-METHYLTRANSFERASE"/>
    <property type="match status" value="1"/>
</dbReference>
<reference evidence="1 2" key="1">
    <citation type="submission" date="2018-05" db="EMBL/GenBank/DDBJ databases">
        <title>The complete genome of Lysobacter maris HZ9B, a marine bacterium antagonistic against terrestrial plant pathogens.</title>
        <authorList>
            <person name="Zhang X.-Q."/>
        </authorList>
    </citation>
    <scope>NUCLEOTIDE SEQUENCE [LARGE SCALE GENOMIC DNA]</scope>
    <source>
        <strain evidence="1 2">HZ9B</strain>
    </source>
</reference>
<evidence type="ECO:0000313" key="1">
    <source>
        <dbReference type="EMBL" id="AWV06796.1"/>
    </source>
</evidence>
<protein>
    <submittedName>
        <fullName evidence="1">TPR repeat domain</fullName>
    </submittedName>
</protein>
<dbReference type="EMBL" id="CP029843">
    <property type="protein sequence ID" value="AWV06796.1"/>
    <property type="molecule type" value="Genomic_DNA"/>
</dbReference>
<dbReference type="OrthoDB" id="9799872at2"/>
<dbReference type="Proteomes" id="UP000249447">
    <property type="component" value="Chromosome"/>
</dbReference>
<dbReference type="RefSeq" id="WP_111265939.1">
    <property type="nucleotide sequence ID" value="NZ_CP029843.1"/>
</dbReference>
<organism evidence="1 2">
    <name type="scientific">Marilutibacter maris</name>
    <dbReference type="NCBI Taxonomy" id="1605891"/>
    <lineage>
        <taxon>Bacteria</taxon>
        <taxon>Pseudomonadati</taxon>
        <taxon>Pseudomonadota</taxon>
        <taxon>Gammaproteobacteria</taxon>
        <taxon>Lysobacterales</taxon>
        <taxon>Lysobacteraceae</taxon>
        <taxon>Marilutibacter</taxon>
    </lineage>
</organism>
<accession>A0A2U9T2C8</accession>
<keyword evidence="2" id="KW-1185">Reference proteome</keyword>
<evidence type="ECO:0000313" key="2">
    <source>
        <dbReference type="Proteomes" id="UP000249447"/>
    </source>
</evidence>
<proteinExistence type="predicted"/>
<gene>
    <name evidence="1" type="ORF">C9I47_1079</name>
</gene>